<dbReference type="InterPro" id="IPR012505">
    <property type="entry name" value="YbbR"/>
</dbReference>
<name>A0A415DZ34_9FIRM</name>
<dbReference type="Gene3D" id="2.170.120.30">
    <property type="match status" value="2"/>
</dbReference>
<dbReference type="GeneID" id="83004038"/>
<evidence type="ECO:0008006" key="3">
    <source>
        <dbReference type="Google" id="ProtNLM"/>
    </source>
</evidence>
<evidence type="ECO:0000313" key="1">
    <source>
        <dbReference type="EMBL" id="RHJ86086.1"/>
    </source>
</evidence>
<sequence length="396" mass="42815">MLNNKKFNIVLSLIIAVGLWAYVIGETNPTDTRTFRDIPITFVNGEVLANSNLAVLEASADTMNVTLSGTRSNINKISEKDITAVVDLADAAKGTNELKINVRVPDNVEIEDKSINKVTVVVENSKSKEVDIDVDYQGNFESEEEPITVEMSRESVIVSGPSSLVNKVVSVKAVVAEGKVTDKLKTIKSQLKPVDKSGNEVEKVKLSAESISVTAELAKTKTVPLIVPINDDAEDTLEKNTTVPKTITIKGKSSDLENIESIKTQEVDITEITEDTTIDLVPILPDKIQISDNSSSLVLIVKIQALSSKTFTFDEGDVDLTGLEDDLKGQVKAGKIEIVVKGTEEAMAAIKKSDLRLSADLGDLGEGTHQVDLTVTCGKTYTSMDISPQKIRVTIE</sequence>
<dbReference type="PANTHER" id="PTHR37804">
    <property type="entry name" value="CDAA REGULATORY PROTEIN CDAR"/>
    <property type="match status" value="1"/>
</dbReference>
<dbReference type="Pfam" id="PF07949">
    <property type="entry name" value="YbbR"/>
    <property type="match status" value="2"/>
</dbReference>
<dbReference type="AlphaFoldDB" id="A0A415DZ34"/>
<dbReference type="InterPro" id="IPR053154">
    <property type="entry name" value="c-di-AMP_regulator"/>
</dbReference>
<comment type="caution">
    <text evidence="1">The sequence shown here is derived from an EMBL/GenBank/DDBJ whole genome shotgun (WGS) entry which is preliminary data.</text>
</comment>
<reference evidence="1 2" key="1">
    <citation type="submission" date="2018-08" db="EMBL/GenBank/DDBJ databases">
        <title>A genome reference for cultivated species of the human gut microbiota.</title>
        <authorList>
            <person name="Zou Y."/>
            <person name="Xue W."/>
            <person name="Luo G."/>
        </authorList>
    </citation>
    <scope>NUCLEOTIDE SEQUENCE [LARGE SCALE GENOMIC DNA]</scope>
    <source>
        <strain evidence="1 2">AM07-24</strain>
    </source>
</reference>
<dbReference type="OrthoDB" id="2111604at2"/>
<dbReference type="STRING" id="1776384.GCA_900086585_01660"/>
<proteinExistence type="predicted"/>
<dbReference type="PANTHER" id="PTHR37804:SF1">
    <property type="entry name" value="CDAA REGULATORY PROTEIN CDAR"/>
    <property type="match status" value="1"/>
</dbReference>
<evidence type="ECO:0000313" key="2">
    <source>
        <dbReference type="Proteomes" id="UP000284841"/>
    </source>
</evidence>
<organism evidence="1 2">
    <name type="scientific">Emergencia timonensis</name>
    <dbReference type="NCBI Taxonomy" id="1776384"/>
    <lineage>
        <taxon>Bacteria</taxon>
        <taxon>Bacillati</taxon>
        <taxon>Bacillota</taxon>
        <taxon>Clostridia</taxon>
        <taxon>Peptostreptococcales</taxon>
        <taxon>Anaerovoracaceae</taxon>
        <taxon>Emergencia</taxon>
    </lineage>
</organism>
<dbReference type="Gene3D" id="2.170.120.40">
    <property type="entry name" value="YbbR-like domain"/>
    <property type="match status" value="2"/>
</dbReference>
<accession>A0A415DZ34</accession>
<protein>
    <recommendedName>
        <fullName evidence="3">YbbR-like domain-containing protein</fullName>
    </recommendedName>
</protein>
<keyword evidence="2" id="KW-1185">Reference proteome</keyword>
<dbReference type="EMBL" id="QRMS01000004">
    <property type="protein sequence ID" value="RHJ86086.1"/>
    <property type="molecule type" value="Genomic_DNA"/>
</dbReference>
<dbReference type="Proteomes" id="UP000284841">
    <property type="component" value="Unassembled WGS sequence"/>
</dbReference>
<gene>
    <name evidence="1" type="ORF">DW099_14705</name>
</gene>
<dbReference type="RefSeq" id="WP_067536402.1">
    <property type="nucleotide sequence ID" value="NZ_AP025567.1"/>
</dbReference>